<gene>
    <name evidence="4" type="ORF">FisN_2Hh322</name>
</gene>
<dbReference type="InterPro" id="IPR036249">
    <property type="entry name" value="Thioredoxin-like_sf"/>
</dbReference>
<dbReference type="Gene3D" id="3.40.30.10">
    <property type="entry name" value="Glutaredoxin"/>
    <property type="match status" value="1"/>
</dbReference>
<dbReference type="OrthoDB" id="189920at2759"/>
<sequence>MTQYSSNKNETQMQQRINQRATLPMTAQDASAATSRRVGERRQRRRSSDARRRLKWIGLLFALALTVAVLHRMLSSRTAVVETYSSALLYENAQPLDQFSSLQYALQNSKIVLLYFAASWCPMSTPVTKMIDEKLGDLLLPPPNGDSSALEQFHDLSLVFVSSDRNDAEMQQYIRRNWMTVPFDSPDRNNIKRHFETCAKKEMSALKIARKREIPTLIVLAGHSRQVLTYAGVDELREKGEQVVDHWMQLLKMSDAMKSKYS</sequence>
<dbReference type="SUPFAM" id="SSF52833">
    <property type="entry name" value="Thioredoxin-like"/>
    <property type="match status" value="1"/>
</dbReference>
<feature type="region of interest" description="Disordered" evidence="1">
    <location>
        <begin position="20"/>
        <end position="46"/>
    </location>
</feature>
<organism evidence="4 5">
    <name type="scientific">Fistulifera solaris</name>
    <name type="common">Oleaginous diatom</name>
    <dbReference type="NCBI Taxonomy" id="1519565"/>
    <lineage>
        <taxon>Eukaryota</taxon>
        <taxon>Sar</taxon>
        <taxon>Stramenopiles</taxon>
        <taxon>Ochrophyta</taxon>
        <taxon>Bacillariophyta</taxon>
        <taxon>Bacillariophyceae</taxon>
        <taxon>Bacillariophycidae</taxon>
        <taxon>Naviculales</taxon>
        <taxon>Naviculaceae</taxon>
        <taxon>Fistulifera</taxon>
    </lineage>
</organism>
<name>A0A1Z5KKC0_FISSO</name>
<keyword evidence="2" id="KW-0812">Transmembrane</keyword>
<keyword evidence="2" id="KW-1133">Transmembrane helix</keyword>
<dbReference type="Proteomes" id="UP000198406">
    <property type="component" value="Unassembled WGS sequence"/>
</dbReference>
<evidence type="ECO:0000256" key="1">
    <source>
        <dbReference type="SAM" id="MobiDB-lite"/>
    </source>
</evidence>
<dbReference type="Pfam" id="PF13905">
    <property type="entry name" value="Thioredoxin_8"/>
    <property type="match status" value="1"/>
</dbReference>
<evidence type="ECO:0000256" key="2">
    <source>
        <dbReference type="SAM" id="Phobius"/>
    </source>
</evidence>
<evidence type="ECO:0000313" key="4">
    <source>
        <dbReference type="EMBL" id="GAX26729.1"/>
    </source>
</evidence>
<proteinExistence type="predicted"/>
<keyword evidence="2" id="KW-0472">Membrane</keyword>
<dbReference type="InParanoid" id="A0A1Z5KKC0"/>
<feature type="transmembrane region" description="Helical" evidence="2">
    <location>
        <begin position="54"/>
        <end position="74"/>
    </location>
</feature>
<evidence type="ECO:0000259" key="3">
    <source>
        <dbReference type="Pfam" id="PF13905"/>
    </source>
</evidence>
<evidence type="ECO:0000313" key="5">
    <source>
        <dbReference type="Proteomes" id="UP000198406"/>
    </source>
</evidence>
<dbReference type="EMBL" id="BDSP01000251">
    <property type="protein sequence ID" value="GAX26729.1"/>
    <property type="molecule type" value="Genomic_DNA"/>
</dbReference>
<comment type="caution">
    <text evidence="4">The sequence shown here is derived from an EMBL/GenBank/DDBJ whole genome shotgun (WGS) entry which is preliminary data.</text>
</comment>
<reference evidence="4 5" key="1">
    <citation type="journal article" date="2015" name="Plant Cell">
        <title>Oil accumulation by the oleaginous diatom Fistulifera solaris as revealed by the genome and transcriptome.</title>
        <authorList>
            <person name="Tanaka T."/>
            <person name="Maeda Y."/>
            <person name="Veluchamy A."/>
            <person name="Tanaka M."/>
            <person name="Abida H."/>
            <person name="Marechal E."/>
            <person name="Bowler C."/>
            <person name="Muto M."/>
            <person name="Sunaga Y."/>
            <person name="Tanaka M."/>
            <person name="Yoshino T."/>
            <person name="Taniguchi T."/>
            <person name="Fukuda Y."/>
            <person name="Nemoto M."/>
            <person name="Matsumoto M."/>
            <person name="Wong P.S."/>
            <person name="Aburatani S."/>
            <person name="Fujibuchi W."/>
        </authorList>
    </citation>
    <scope>NUCLEOTIDE SEQUENCE [LARGE SCALE GENOMIC DNA]</scope>
    <source>
        <strain evidence="4 5">JPCC DA0580</strain>
    </source>
</reference>
<dbReference type="PANTHER" id="PTHR46762:SF1">
    <property type="entry name" value="NUCLEOREDOXIN-LIKE PROTEIN 2"/>
    <property type="match status" value="1"/>
</dbReference>
<dbReference type="GO" id="GO:0045494">
    <property type="term" value="P:photoreceptor cell maintenance"/>
    <property type="evidence" value="ECO:0007669"/>
    <property type="project" value="InterPro"/>
</dbReference>
<dbReference type="AlphaFoldDB" id="A0A1Z5KKC0"/>
<protein>
    <recommendedName>
        <fullName evidence="3">Thioredoxin-like fold domain-containing protein</fullName>
    </recommendedName>
</protein>
<dbReference type="InterPro" id="IPR029519">
    <property type="entry name" value="RdCVF2"/>
</dbReference>
<dbReference type="PANTHER" id="PTHR46762">
    <property type="entry name" value="NUCLEOREDOXIN-LIKE PROTEIN 2"/>
    <property type="match status" value="1"/>
</dbReference>
<feature type="domain" description="Thioredoxin-like fold" evidence="3">
    <location>
        <begin position="110"/>
        <end position="221"/>
    </location>
</feature>
<feature type="compositionally biased region" description="Basic and acidic residues" evidence="1">
    <location>
        <begin position="37"/>
        <end position="46"/>
    </location>
</feature>
<keyword evidence="5" id="KW-1185">Reference proteome</keyword>
<accession>A0A1Z5KKC0</accession>
<dbReference type="InterPro" id="IPR012336">
    <property type="entry name" value="Thioredoxin-like_fold"/>
</dbReference>